<dbReference type="EMBL" id="HG518324">
    <property type="protein sequence ID" value="CDI12155.1"/>
    <property type="molecule type" value="Genomic_DNA"/>
</dbReference>
<accession>U4QF16</accession>
<keyword evidence="2" id="KW-0614">Plasmid</keyword>
<dbReference type="HOGENOM" id="CLU_215946_0_0_5"/>
<dbReference type="RefSeq" id="WP_022557454.1">
    <property type="nucleotide sequence ID" value="NC_022536.1"/>
</dbReference>
<name>U4QF16_9HYPH</name>
<gene>
    <name evidence="2" type="ORF">BN877_p0433</name>
</gene>
<geneLocation type="plasmid" evidence="2 3">
    <name>IRBL74_p</name>
</geneLocation>
<proteinExistence type="predicted"/>
<keyword evidence="1" id="KW-0812">Transmembrane</keyword>
<keyword evidence="1" id="KW-0472">Membrane</keyword>
<protein>
    <submittedName>
        <fullName evidence="2">Uncharacterized protein</fullName>
    </submittedName>
</protein>
<dbReference type="Proteomes" id="UP000016944">
    <property type="component" value="Plasmid IRBL74_p"/>
</dbReference>
<organism evidence="2 3">
    <name type="scientific">Agrobacterium pusense</name>
    <dbReference type="NCBI Taxonomy" id="648995"/>
    <lineage>
        <taxon>Bacteria</taxon>
        <taxon>Pseudomonadati</taxon>
        <taxon>Pseudomonadota</taxon>
        <taxon>Alphaproteobacteria</taxon>
        <taxon>Hyphomicrobiales</taxon>
        <taxon>Rhizobiaceae</taxon>
        <taxon>Rhizobium/Agrobacterium group</taxon>
        <taxon>Agrobacterium</taxon>
    </lineage>
</organism>
<keyword evidence="1" id="KW-1133">Transmembrane helix</keyword>
<dbReference type="KEGG" id="rir:BN877_p0433"/>
<evidence type="ECO:0000313" key="2">
    <source>
        <dbReference type="EMBL" id="CDI12155.1"/>
    </source>
</evidence>
<evidence type="ECO:0000256" key="1">
    <source>
        <dbReference type="SAM" id="Phobius"/>
    </source>
</evidence>
<sequence length="49" mass="5490">MQEKKSNSDFWYYLVVGSGNVNQGLARIMGAILAIIVCLGTLFWSIWPV</sequence>
<feature type="transmembrane region" description="Helical" evidence="1">
    <location>
        <begin position="28"/>
        <end position="47"/>
    </location>
</feature>
<dbReference type="AlphaFoldDB" id="U4QF16"/>
<evidence type="ECO:0000313" key="3">
    <source>
        <dbReference type="Proteomes" id="UP000016944"/>
    </source>
</evidence>
<reference evidence="2 3" key="1">
    <citation type="journal article" date="2013" name="Genome Announc.">
        <title>Complete Genome Sequence of the Sesbania Symbiont and Rice Growth-Promoting Endophyte Rhizobium sp. Strain IRBG74.</title>
        <authorList>
            <person name="Crook M.B."/>
            <person name="Mitra S."/>
            <person name="Ane J.M."/>
            <person name="Sadowsky M.J."/>
            <person name="Gyaneshwar P."/>
        </authorList>
    </citation>
    <scope>NUCLEOTIDE SEQUENCE [LARGE SCALE GENOMIC DNA]</scope>
    <source>
        <strain evidence="2 3">IRBG74</strain>
        <plasmid evidence="3">IRBL74_p</plasmid>
    </source>
</reference>